<dbReference type="Pfam" id="PF01061">
    <property type="entry name" value="ABC2_membrane"/>
    <property type="match status" value="1"/>
</dbReference>
<dbReference type="PROSITE" id="PS51012">
    <property type="entry name" value="ABC_TM2"/>
    <property type="match status" value="1"/>
</dbReference>
<dbReference type="GO" id="GO:0043190">
    <property type="term" value="C:ATP-binding cassette (ABC) transporter complex"/>
    <property type="evidence" value="ECO:0007669"/>
    <property type="project" value="InterPro"/>
</dbReference>
<comment type="caution">
    <text evidence="7">The sequence shown here is derived from an EMBL/GenBank/DDBJ whole genome shotgun (WGS) entry which is preliminary data.</text>
</comment>
<dbReference type="PIRSF" id="PIRSF006648">
    <property type="entry name" value="DrrB"/>
    <property type="match status" value="1"/>
</dbReference>
<keyword evidence="4 5" id="KW-0472">Membrane</keyword>
<dbReference type="OrthoDB" id="2589236at2"/>
<keyword evidence="3 5" id="KW-1133">Transmembrane helix</keyword>
<dbReference type="AlphaFoldDB" id="A0A2V3VUK7"/>
<evidence type="ECO:0000313" key="7">
    <source>
        <dbReference type="EMBL" id="PXW85623.1"/>
    </source>
</evidence>
<feature type="domain" description="ABC transmembrane type-2" evidence="6">
    <location>
        <begin position="23"/>
        <end position="247"/>
    </location>
</feature>
<dbReference type="InterPro" id="IPR047817">
    <property type="entry name" value="ABC2_TM_bact-type"/>
</dbReference>
<feature type="transmembrane region" description="Helical" evidence="5">
    <location>
        <begin position="132"/>
        <end position="157"/>
    </location>
</feature>
<feature type="transmembrane region" description="Helical" evidence="5">
    <location>
        <begin position="54"/>
        <end position="77"/>
    </location>
</feature>
<evidence type="ECO:0000256" key="3">
    <source>
        <dbReference type="ARBA" id="ARBA00022989"/>
    </source>
</evidence>
<dbReference type="InterPro" id="IPR013525">
    <property type="entry name" value="ABC2_TM"/>
</dbReference>
<evidence type="ECO:0000256" key="2">
    <source>
        <dbReference type="ARBA" id="ARBA00022692"/>
    </source>
</evidence>
<keyword evidence="8" id="KW-1185">Reference proteome</keyword>
<evidence type="ECO:0000256" key="1">
    <source>
        <dbReference type="ARBA" id="ARBA00004141"/>
    </source>
</evidence>
<dbReference type="InterPro" id="IPR000412">
    <property type="entry name" value="ABC_2_transport"/>
</dbReference>
<accession>A0A2V3VUK7</accession>
<sequence length="250" mass="28389">MRSIRGFQVVIRRDVINLVTNPVLLMSNTIFPLVLMIVLGYLTEGMYGNEVTSYQYYGLTMLIFMSLNVSITAANSFMENRIRRSNLRILYAPISRSIVYLSKMIATFIFTTACSYLLVLCIYLMFGLPSKGFTWFYFMLILTGLNLFAATLGVLMCCIFKSEEVSNQLLSIVNYSLAIVSGLFFPWDGLGRVAEWISMISPVKWVAEATFRVIYDHDLAFVLPTLGICIVGTLLLLIGCHRLFNEEDYI</sequence>
<dbReference type="PANTHER" id="PTHR43027:SF1">
    <property type="entry name" value="DOXORUBICIN RESISTANCE ABC TRANSPORTER PERMEASE PROTEIN DRRC-RELATED"/>
    <property type="match status" value="1"/>
</dbReference>
<proteinExistence type="inferred from homology"/>
<protein>
    <recommendedName>
        <fullName evidence="5">Transport permease protein</fullName>
    </recommendedName>
</protein>
<feature type="transmembrane region" description="Helical" evidence="5">
    <location>
        <begin position="21"/>
        <end position="42"/>
    </location>
</feature>
<feature type="transmembrane region" description="Helical" evidence="5">
    <location>
        <begin position="169"/>
        <end position="187"/>
    </location>
</feature>
<keyword evidence="2 5" id="KW-0812">Transmembrane</keyword>
<dbReference type="GO" id="GO:0140359">
    <property type="term" value="F:ABC-type transporter activity"/>
    <property type="evidence" value="ECO:0007669"/>
    <property type="project" value="InterPro"/>
</dbReference>
<dbReference type="EMBL" id="QJJQ01000010">
    <property type="protein sequence ID" value="PXW85623.1"/>
    <property type="molecule type" value="Genomic_DNA"/>
</dbReference>
<keyword evidence="5" id="KW-1003">Cell membrane</keyword>
<keyword evidence="5" id="KW-0813">Transport</keyword>
<comment type="subcellular location">
    <subcellularLocation>
        <location evidence="5">Cell membrane</location>
        <topology evidence="5">Multi-pass membrane protein</topology>
    </subcellularLocation>
    <subcellularLocation>
        <location evidence="1">Membrane</location>
        <topology evidence="1">Multi-pass membrane protein</topology>
    </subcellularLocation>
</comment>
<dbReference type="PANTHER" id="PTHR43027">
    <property type="entry name" value="DOXORUBICIN RESISTANCE ABC TRANSPORTER PERMEASE PROTEIN DRRC-RELATED"/>
    <property type="match status" value="1"/>
</dbReference>
<evidence type="ECO:0000256" key="5">
    <source>
        <dbReference type="RuleBase" id="RU361157"/>
    </source>
</evidence>
<evidence type="ECO:0000313" key="8">
    <source>
        <dbReference type="Proteomes" id="UP000247978"/>
    </source>
</evidence>
<feature type="transmembrane region" description="Helical" evidence="5">
    <location>
        <begin position="221"/>
        <end position="244"/>
    </location>
</feature>
<name>A0A2V3VUK7_9BACI</name>
<gene>
    <name evidence="7" type="ORF">DFR56_110124</name>
</gene>
<dbReference type="InterPro" id="IPR052902">
    <property type="entry name" value="ABC-2_transporter"/>
</dbReference>
<evidence type="ECO:0000259" key="6">
    <source>
        <dbReference type="PROSITE" id="PS51012"/>
    </source>
</evidence>
<organism evidence="7 8">
    <name type="scientific">Pseudogracilibacillus auburnensis</name>
    <dbReference type="NCBI Taxonomy" id="1494959"/>
    <lineage>
        <taxon>Bacteria</taxon>
        <taxon>Bacillati</taxon>
        <taxon>Bacillota</taxon>
        <taxon>Bacilli</taxon>
        <taxon>Bacillales</taxon>
        <taxon>Bacillaceae</taxon>
        <taxon>Pseudogracilibacillus</taxon>
    </lineage>
</organism>
<feature type="transmembrane region" description="Helical" evidence="5">
    <location>
        <begin position="98"/>
        <end position="126"/>
    </location>
</feature>
<comment type="similarity">
    <text evidence="5">Belongs to the ABC-2 integral membrane protein family.</text>
</comment>
<dbReference type="RefSeq" id="WP_110396080.1">
    <property type="nucleotide sequence ID" value="NZ_JBHUHB010000001.1"/>
</dbReference>
<reference evidence="7 8" key="1">
    <citation type="submission" date="2018-05" db="EMBL/GenBank/DDBJ databases">
        <title>Genomic Encyclopedia of Type Strains, Phase IV (KMG-IV): sequencing the most valuable type-strain genomes for metagenomic binning, comparative biology and taxonomic classification.</title>
        <authorList>
            <person name="Goeker M."/>
        </authorList>
    </citation>
    <scope>NUCLEOTIDE SEQUENCE [LARGE SCALE GENOMIC DNA]</scope>
    <source>
        <strain evidence="7 8">DSM 28556</strain>
    </source>
</reference>
<evidence type="ECO:0000256" key="4">
    <source>
        <dbReference type="ARBA" id="ARBA00023136"/>
    </source>
</evidence>
<dbReference type="Proteomes" id="UP000247978">
    <property type="component" value="Unassembled WGS sequence"/>
</dbReference>